<dbReference type="EMBL" id="JAATJC010000001">
    <property type="protein sequence ID" value="NJC06519.1"/>
    <property type="molecule type" value="Genomic_DNA"/>
</dbReference>
<sequence>MSVTVVTPPTLLPVTLEEAKLSLKRLDTERDSEITLLIKAMTAQVEEEIGISLMQRTLRFVRDGFSDWIALPRGPVAEVTAVQYVDTAGVTHTAAPGLYTVDLASAEQGIVRNADAAWPDALPGINAVSITYKAGFPVLPDEYWALKAAILTLVRHAFDDPMAPVPPLVDRLLQPHRAMLA</sequence>
<dbReference type="RefSeq" id="WP_168069786.1">
    <property type="nucleotide sequence ID" value="NZ_JAATJC010000001.1"/>
</dbReference>
<name>A0A7X6BGJ4_9SPHN</name>
<dbReference type="NCBIfam" id="TIGR02215">
    <property type="entry name" value="phage_chp_gp8"/>
    <property type="match status" value="1"/>
</dbReference>
<organism evidence="1 2">
    <name type="scientific">Sphingomonas kaistensis</name>
    <dbReference type="NCBI Taxonomy" id="298708"/>
    <lineage>
        <taxon>Bacteria</taxon>
        <taxon>Pseudomonadati</taxon>
        <taxon>Pseudomonadota</taxon>
        <taxon>Alphaproteobacteria</taxon>
        <taxon>Sphingomonadales</taxon>
        <taxon>Sphingomonadaceae</taxon>
        <taxon>Sphingomonas</taxon>
    </lineage>
</organism>
<accession>A0A7X6BGJ4</accession>
<reference evidence="1 2" key="1">
    <citation type="submission" date="2020-03" db="EMBL/GenBank/DDBJ databases">
        <title>Genomic Encyclopedia of Type Strains, Phase IV (KMG-IV): sequencing the most valuable type-strain genomes for metagenomic binning, comparative biology and taxonomic classification.</title>
        <authorList>
            <person name="Goeker M."/>
        </authorList>
    </citation>
    <scope>NUCLEOTIDE SEQUENCE [LARGE SCALE GENOMIC DNA]</scope>
    <source>
        <strain evidence="1 2">DSM 16846</strain>
    </source>
</reference>
<keyword evidence="2" id="KW-1185">Reference proteome</keyword>
<proteinExistence type="predicted"/>
<protein>
    <submittedName>
        <fullName evidence="1">Putative phiE125 gp8 family phage protein</fullName>
    </submittedName>
</protein>
<dbReference type="AlphaFoldDB" id="A0A7X6BGJ4"/>
<dbReference type="InterPro" id="IPR011738">
    <property type="entry name" value="Phage_CHP"/>
</dbReference>
<dbReference type="Proteomes" id="UP000558192">
    <property type="component" value="Unassembled WGS sequence"/>
</dbReference>
<dbReference type="Gene3D" id="1.10.3230.30">
    <property type="entry name" value="Phage gp6-like head-tail connector protein"/>
    <property type="match status" value="1"/>
</dbReference>
<evidence type="ECO:0000313" key="2">
    <source>
        <dbReference type="Proteomes" id="UP000558192"/>
    </source>
</evidence>
<gene>
    <name evidence="1" type="ORF">GGQ97_002312</name>
</gene>
<comment type="caution">
    <text evidence="1">The sequence shown here is derived from an EMBL/GenBank/DDBJ whole genome shotgun (WGS) entry which is preliminary data.</text>
</comment>
<evidence type="ECO:0000313" key="1">
    <source>
        <dbReference type="EMBL" id="NJC06519.1"/>
    </source>
</evidence>